<sequence>MGSSTSAACCLRREDPDDEYDGLVRTLSRADSWHSIPESEELWTASDAEEADGEADGSGKGLAHIRRNSWRQVRGQAAGRPLALVPEEALAEGGSPPGLRPPRAIEKAAGPGRAYTEEELRYLPSVPRVEQLVLAAWARRRENPKSSDADLQANLQQGFPELHEWTDQATCLRMLRAMQGDEAAAAALLETAIACRVRDRQLYCTLQCEVACDIRIIGRDRDQRPTIYMCARSQEKLFRHIGPQIQLAFEAAVRLCNPGDEQVVVIADMYKFSASLNMDPYALKEIGRCFGSVYADRFARILVVDFSFIAQSAWTICKPLMSKTTQNKVAFVSVRQAREKVKEFFTGPTCDRIMSSFDINRDSSAMKEERAAHARRTAICDVPLGVVRDTDIAG</sequence>
<reference evidence="3" key="1">
    <citation type="submission" date="2021-01" db="EMBL/GenBank/DDBJ databases">
        <authorList>
            <person name="Corre E."/>
            <person name="Pelletier E."/>
            <person name="Niang G."/>
            <person name="Scheremetjew M."/>
            <person name="Finn R."/>
            <person name="Kale V."/>
            <person name="Holt S."/>
            <person name="Cochrane G."/>
            <person name="Meng A."/>
            <person name="Brown T."/>
            <person name="Cohen L."/>
        </authorList>
    </citation>
    <scope>NUCLEOTIDE SEQUENCE</scope>
    <source>
        <strain evidence="3">RCC3387</strain>
    </source>
</reference>
<evidence type="ECO:0000256" key="1">
    <source>
        <dbReference type="SAM" id="MobiDB-lite"/>
    </source>
</evidence>
<dbReference type="PANTHER" id="PTHR45824">
    <property type="entry name" value="GH16843P"/>
    <property type="match status" value="1"/>
</dbReference>
<organism evidence="3">
    <name type="scientific">Zooxanthella nutricula</name>
    <dbReference type="NCBI Taxonomy" id="1333877"/>
    <lineage>
        <taxon>Eukaryota</taxon>
        <taxon>Sar</taxon>
        <taxon>Alveolata</taxon>
        <taxon>Dinophyceae</taxon>
        <taxon>Peridiniales</taxon>
        <taxon>Peridiniales incertae sedis</taxon>
        <taxon>Zooxanthella</taxon>
    </lineage>
</organism>
<proteinExistence type="predicted"/>
<dbReference type="InterPro" id="IPR052578">
    <property type="entry name" value="PI_Transfer_CRAL-TRIO"/>
</dbReference>
<dbReference type="PANTHER" id="PTHR45824:SF29">
    <property type="entry name" value="GH16843P"/>
    <property type="match status" value="1"/>
</dbReference>
<gene>
    <name evidence="3" type="ORF">BRAN1462_LOCUS34259</name>
</gene>
<evidence type="ECO:0000313" key="3">
    <source>
        <dbReference type="EMBL" id="CAD9590105.1"/>
    </source>
</evidence>
<dbReference type="AlphaFoldDB" id="A0A7S2KXY7"/>
<name>A0A7S2KXY7_9DINO</name>
<dbReference type="InterPro" id="IPR001251">
    <property type="entry name" value="CRAL-TRIO_dom"/>
</dbReference>
<dbReference type="InterPro" id="IPR036865">
    <property type="entry name" value="CRAL-TRIO_dom_sf"/>
</dbReference>
<feature type="region of interest" description="Disordered" evidence="1">
    <location>
        <begin position="35"/>
        <end position="63"/>
    </location>
</feature>
<feature type="domain" description="CRAL-TRIO" evidence="2">
    <location>
        <begin position="216"/>
        <end position="345"/>
    </location>
</feature>
<dbReference type="Gene3D" id="3.40.525.10">
    <property type="entry name" value="CRAL-TRIO lipid binding domain"/>
    <property type="match status" value="1"/>
</dbReference>
<dbReference type="EMBL" id="HBGW01054009">
    <property type="protein sequence ID" value="CAD9590105.1"/>
    <property type="molecule type" value="Transcribed_RNA"/>
</dbReference>
<evidence type="ECO:0000259" key="2">
    <source>
        <dbReference type="Pfam" id="PF00650"/>
    </source>
</evidence>
<dbReference type="Pfam" id="PF00650">
    <property type="entry name" value="CRAL_TRIO"/>
    <property type="match status" value="1"/>
</dbReference>
<dbReference type="SUPFAM" id="SSF52087">
    <property type="entry name" value="CRAL/TRIO domain"/>
    <property type="match status" value="1"/>
</dbReference>
<dbReference type="GO" id="GO:0008526">
    <property type="term" value="F:phosphatidylinositol transfer activity"/>
    <property type="evidence" value="ECO:0007669"/>
    <property type="project" value="TreeGrafter"/>
</dbReference>
<protein>
    <recommendedName>
        <fullName evidence="2">CRAL-TRIO domain-containing protein</fullName>
    </recommendedName>
</protein>
<accession>A0A7S2KXY7</accession>
<dbReference type="CDD" id="cd00170">
    <property type="entry name" value="SEC14"/>
    <property type="match status" value="1"/>
</dbReference>